<organism evidence="9 10">
    <name type="scientific">Macrostomum lignano</name>
    <dbReference type="NCBI Taxonomy" id="282301"/>
    <lineage>
        <taxon>Eukaryota</taxon>
        <taxon>Metazoa</taxon>
        <taxon>Spiralia</taxon>
        <taxon>Lophotrochozoa</taxon>
        <taxon>Platyhelminthes</taxon>
        <taxon>Rhabditophora</taxon>
        <taxon>Macrostomorpha</taxon>
        <taxon>Macrostomida</taxon>
        <taxon>Macrostomidae</taxon>
        <taxon>Macrostomum</taxon>
    </lineage>
</organism>
<dbReference type="Proteomes" id="UP000095280">
    <property type="component" value="Unplaced"/>
</dbReference>
<protein>
    <recommendedName>
        <fullName evidence="1">type I protein arginine methyltransferase</fullName>
        <ecNumber evidence="1">2.1.1.319</ecNumber>
    </recommendedName>
</protein>
<dbReference type="InterPro" id="IPR055135">
    <property type="entry name" value="PRMT_dom"/>
</dbReference>
<evidence type="ECO:0000256" key="3">
    <source>
        <dbReference type="ARBA" id="ARBA00022679"/>
    </source>
</evidence>
<dbReference type="GO" id="GO:0042054">
    <property type="term" value="F:histone methyltransferase activity"/>
    <property type="evidence" value="ECO:0007669"/>
    <property type="project" value="TreeGrafter"/>
</dbReference>
<dbReference type="InterPro" id="IPR029063">
    <property type="entry name" value="SAM-dependent_MTases_sf"/>
</dbReference>
<keyword evidence="4 6" id="KW-0949">S-adenosyl-L-methionine</keyword>
<keyword evidence="3 6" id="KW-0808">Transferase</keyword>
<accession>A0A1I8INE3</accession>
<dbReference type="EC" id="2.1.1.319" evidence="1"/>
<evidence type="ECO:0000256" key="6">
    <source>
        <dbReference type="PROSITE-ProRule" id="PRU01015"/>
    </source>
</evidence>
<comment type="catalytic activity">
    <reaction evidence="5">
        <text>L-arginyl-[protein] + S-adenosyl-L-methionine = N(omega)-methyl-L-arginyl-[protein] + S-adenosyl-L-homocysteine + H(+)</text>
        <dbReference type="Rhea" id="RHEA:48100"/>
        <dbReference type="Rhea" id="RHEA-COMP:10532"/>
        <dbReference type="Rhea" id="RHEA-COMP:11990"/>
        <dbReference type="ChEBI" id="CHEBI:15378"/>
        <dbReference type="ChEBI" id="CHEBI:29965"/>
        <dbReference type="ChEBI" id="CHEBI:57856"/>
        <dbReference type="ChEBI" id="CHEBI:59789"/>
        <dbReference type="ChEBI" id="CHEBI:65280"/>
    </reaction>
    <physiologicalReaction direction="left-to-right" evidence="5">
        <dbReference type="Rhea" id="RHEA:48101"/>
    </physiologicalReaction>
</comment>
<proteinExistence type="predicted"/>
<evidence type="ECO:0000259" key="8">
    <source>
        <dbReference type="Pfam" id="PF22528"/>
    </source>
</evidence>
<feature type="domain" description="Protein arginine N-methyltransferase" evidence="8">
    <location>
        <begin position="631"/>
        <end position="744"/>
    </location>
</feature>
<dbReference type="CDD" id="cd02440">
    <property type="entry name" value="AdoMet_MTases"/>
    <property type="match status" value="1"/>
</dbReference>
<dbReference type="PROSITE" id="PS51678">
    <property type="entry name" value="SAM_MT_PRMT"/>
    <property type="match status" value="1"/>
</dbReference>
<reference evidence="10" key="1">
    <citation type="submission" date="2016-11" db="UniProtKB">
        <authorList>
            <consortium name="WormBaseParasite"/>
        </authorList>
    </citation>
    <scope>IDENTIFICATION</scope>
</reference>
<dbReference type="AlphaFoldDB" id="A0A1I8INE3"/>
<dbReference type="GO" id="GO:0035242">
    <property type="term" value="F:protein-arginine omega-N asymmetric methyltransferase activity"/>
    <property type="evidence" value="ECO:0007669"/>
    <property type="project" value="UniProtKB-EC"/>
</dbReference>
<keyword evidence="9" id="KW-1185">Reference proteome</keyword>
<dbReference type="GO" id="GO:0005634">
    <property type="term" value="C:nucleus"/>
    <property type="evidence" value="ECO:0007669"/>
    <property type="project" value="TreeGrafter"/>
</dbReference>
<evidence type="ECO:0000256" key="1">
    <source>
        <dbReference type="ARBA" id="ARBA00011925"/>
    </source>
</evidence>
<dbReference type="Gene3D" id="2.70.160.11">
    <property type="entry name" value="Hnrnp arginine n-methyltransferase1"/>
    <property type="match status" value="1"/>
</dbReference>
<dbReference type="GO" id="GO:0032259">
    <property type="term" value="P:methylation"/>
    <property type="evidence" value="ECO:0007669"/>
    <property type="project" value="UniProtKB-KW"/>
</dbReference>
<evidence type="ECO:0000313" key="10">
    <source>
        <dbReference type="WBParaSite" id="maker-uti_cns_0014044-snap-gene-0.4-mRNA-1"/>
    </source>
</evidence>
<dbReference type="Pfam" id="PF13649">
    <property type="entry name" value="Methyltransf_25"/>
    <property type="match status" value="1"/>
</dbReference>
<dbReference type="WBParaSite" id="maker-uti_cns_0014044-snap-gene-0.4-mRNA-1">
    <property type="protein sequence ID" value="maker-uti_cns_0014044-snap-gene-0.4-mRNA-1"/>
    <property type="gene ID" value="maker-uti_cns_0014044-snap-gene-0.4"/>
</dbReference>
<keyword evidence="2 6" id="KW-0489">Methyltransferase</keyword>
<evidence type="ECO:0000256" key="2">
    <source>
        <dbReference type="ARBA" id="ARBA00022603"/>
    </source>
</evidence>
<dbReference type="PANTHER" id="PTHR11006">
    <property type="entry name" value="PROTEIN ARGININE N-METHYLTRANSFERASE"/>
    <property type="match status" value="1"/>
</dbReference>
<dbReference type="Gene3D" id="3.40.50.150">
    <property type="entry name" value="Vaccinia Virus protein VP39"/>
    <property type="match status" value="1"/>
</dbReference>
<evidence type="ECO:0000313" key="9">
    <source>
        <dbReference type="Proteomes" id="UP000095280"/>
    </source>
</evidence>
<dbReference type="FunFam" id="3.40.50.150:FF:000003">
    <property type="entry name" value="Blast:Protein arginine N-methyltransferase 1"/>
    <property type="match status" value="1"/>
</dbReference>
<dbReference type="Pfam" id="PF22528">
    <property type="entry name" value="PRMT_C"/>
    <property type="match status" value="1"/>
</dbReference>
<dbReference type="InterPro" id="IPR041698">
    <property type="entry name" value="Methyltransf_25"/>
</dbReference>
<dbReference type="InterPro" id="IPR025799">
    <property type="entry name" value="Arg_MeTrfase"/>
</dbReference>
<name>A0A1I8INE3_9PLAT</name>
<dbReference type="PANTHER" id="PTHR11006:SF53">
    <property type="entry name" value="PROTEIN ARGININE N-METHYLTRANSFERASE 3"/>
    <property type="match status" value="1"/>
</dbReference>
<evidence type="ECO:0000259" key="7">
    <source>
        <dbReference type="Pfam" id="PF13649"/>
    </source>
</evidence>
<feature type="domain" description="Methyltransferase" evidence="7">
    <location>
        <begin position="520"/>
        <end position="619"/>
    </location>
</feature>
<evidence type="ECO:0000256" key="4">
    <source>
        <dbReference type="ARBA" id="ARBA00022691"/>
    </source>
</evidence>
<evidence type="ECO:0000256" key="5">
    <source>
        <dbReference type="ARBA" id="ARBA00049303"/>
    </source>
</evidence>
<dbReference type="SUPFAM" id="SSF53335">
    <property type="entry name" value="S-adenosyl-L-methionine-dependent methyltransferases"/>
    <property type="match status" value="1"/>
</dbReference>
<sequence>ASSSPQYDAIVAFFIQIRAVLFKRQIPLTVFVCRQVLVEPIGEGHLLLQPNRMLHIVRPSLGAVRHQIASRFHHPVQIRTKFTVQGAELFKIDHAVALFDVVFLSEIAHLIAGHLEAADLQSCLQLFELDHTVAFPNQLMLNWTGALLVQLLCLGGVGGVLFVGALASGTSTGTGVGAIRALSLASVPIFTKMFKYCLKLLAMLIRVDALVYAIETEDVGTLFSNEEAADGGLAAVHNAQLCSLEHTDYTTVGMNNCGSDSDDNDDDYVELANDGDTDMSIGQSRLQCLFCRNQASVDLDDLINKHLPAAHGIANFASLLVSIGVQDQPTWVQFVAFVRSKNFNATTTEDGRLQQLLDEFRVTAGAVQDGSGDNTMPSAPVGDIDDPLMYEVDIEELLQSQGLHATADLRAAGKSNSNSQAIDKDQRIVELELQVESLKTQIVSMSTVLRRFALGGNSDDVIPAASSRTIAELKDDEDGYYVDSYSGASIHAEMLQDRIRTGGYHDFIAGNPLLFNERVVMDVGCGTGILSMFAARAGAAKVLAVDCAEVIARAKEAAAENGLENRISFYRGKLEQLDELKVGVKVDAIVSEWMGYCLLYEGMLESVLYARDHCLKPGGAVYPRICNLLLCGIDSEELYQRNALYFDNVYGVRVSFLKERCLSEPHVAYDLQSDWVATSSALVCSIDMLTASAYTSAKVESVPVQLTALRDCKLHAIVGYFDVDFLGNGDAGVNVSFSTGPLSQVRF</sequence>